<reference evidence="2" key="1">
    <citation type="submission" date="2023-02" db="EMBL/GenBank/DDBJ databases">
        <title>Tahibacter soli sp. nov. isolated from soil.</title>
        <authorList>
            <person name="Baek J.H."/>
            <person name="Lee J.K."/>
            <person name="Choi D.G."/>
            <person name="Jeon C.O."/>
        </authorList>
    </citation>
    <scope>NUCLEOTIDE SEQUENCE</scope>
    <source>
        <strain evidence="2">BL</strain>
    </source>
</reference>
<evidence type="ECO:0000256" key="1">
    <source>
        <dbReference type="SAM" id="MobiDB-lite"/>
    </source>
</evidence>
<evidence type="ECO:0000313" key="2">
    <source>
        <dbReference type="EMBL" id="MDC8014185.1"/>
    </source>
</evidence>
<proteinExistence type="predicted"/>
<feature type="compositionally biased region" description="Gly residues" evidence="1">
    <location>
        <begin position="101"/>
        <end position="113"/>
    </location>
</feature>
<accession>A0A9X3YMZ4</accession>
<dbReference type="EMBL" id="JAOVZO020000018">
    <property type="protein sequence ID" value="MDC8014185.1"/>
    <property type="molecule type" value="Genomic_DNA"/>
</dbReference>
<keyword evidence="3" id="KW-1185">Reference proteome</keyword>
<feature type="region of interest" description="Disordered" evidence="1">
    <location>
        <begin position="100"/>
        <end position="119"/>
    </location>
</feature>
<name>A0A9X3YMZ4_9GAMM</name>
<dbReference type="AlphaFoldDB" id="A0A9X3YMZ4"/>
<dbReference type="RefSeq" id="WP_263541824.1">
    <property type="nucleotide sequence ID" value="NZ_JAOVZO020000018.1"/>
</dbReference>
<gene>
    <name evidence="2" type="ORF">OD750_016690</name>
</gene>
<sequence>MSDILGNWPVTGSIDLINGAIVTGEYFGVVPAQEPDAATVSFFDSEAATPITINASVTEDGKALNGEGVVGGYRYLVTAMVETVGSPSMLYRTISGTVLRKGGGTEDSGGQWNGGPLRP</sequence>
<comment type="caution">
    <text evidence="2">The sequence shown here is derived from an EMBL/GenBank/DDBJ whole genome shotgun (WGS) entry which is preliminary data.</text>
</comment>
<dbReference type="Proteomes" id="UP001139971">
    <property type="component" value="Unassembled WGS sequence"/>
</dbReference>
<organism evidence="2 3">
    <name type="scientific">Tahibacter soli</name>
    <dbReference type="NCBI Taxonomy" id="2983605"/>
    <lineage>
        <taxon>Bacteria</taxon>
        <taxon>Pseudomonadati</taxon>
        <taxon>Pseudomonadota</taxon>
        <taxon>Gammaproteobacteria</taxon>
        <taxon>Lysobacterales</taxon>
        <taxon>Rhodanobacteraceae</taxon>
        <taxon>Tahibacter</taxon>
    </lineage>
</organism>
<protein>
    <submittedName>
        <fullName evidence="2">Uncharacterized protein</fullName>
    </submittedName>
</protein>
<evidence type="ECO:0000313" key="3">
    <source>
        <dbReference type="Proteomes" id="UP001139971"/>
    </source>
</evidence>